<evidence type="ECO:0000313" key="3">
    <source>
        <dbReference type="EMBL" id="RBQ16611.1"/>
    </source>
</evidence>
<dbReference type="RefSeq" id="WP_113984237.1">
    <property type="nucleotide sequence ID" value="NZ_QMEY01000016.1"/>
</dbReference>
<dbReference type="SMART" id="SM00422">
    <property type="entry name" value="HTH_MERR"/>
    <property type="match status" value="1"/>
</dbReference>
<dbReference type="PANTHER" id="PTHR30204:SF97">
    <property type="entry name" value="MERR FAMILY REGULATORY PROTEIN"/>
    <property type="match status" value="1"/>
</dbReference>
<dbReference type="GO" id="GO:0003677">
    <property type="term" value="F:DNA binding"/>
    <property type="evidence" value="ECO:0007669"/>
    <property type="project" value="UniProtKB-KW"/>
</dbReference>
<comment type="caution">
    <text evidence="3">The sequence shown here is derived from an EMBL/GenBank/DDBJ whole genome shotgun (WGS) entry which is preliminary data.</text>
</comment>
<dbReference type="Gene3D" id="1.10.1660.10">
    <property type="match status" value="1"/>
</dbReference>
<evidence type="ECO:0000256" key="1">
    <source>
        <dbReference type="ARBA" id="ARBA00023125"/>
    </source>
</evidence>
<dbReference type="OrthoDB" id="5296483at2"/>
<evidence type="ECO:0000259" key="2">
    <source>
        <dbReference type="PROSITE" id="PS50937"/>
    </source>
</evidence>
<organism evidence="3 4">
    <name type="scientific">Spongiactinospora rosea</name>
    <dbReference type="NCBI Taxonomy" id="2248750"/>
    <lineage>
        <taxon>Bacteria</taxon>
        <taxon>Bacillati</taxon>
        <taxon>Actinomycetota</taxon>
        <taxon>Actinomycetes</taxon>
        <taxon>Streptosporangiales</taxon>
        <taxon>Streptosporangiaceae</taxon>
        <taxon>Spongiactinospora</taxon>
    </lineage>
</organism>
<dbReference type="PROSITE" id="PS00552">
    <property type="entry name" value="HTH_MERR_1"/>
    <property type="match status" value="1"/>
</dbReference>
<sequence length="132" mass="14611">MRIGELAARAGVSVRALRYYEEQGLLTADRSESGQRHYPESAVERVLLIQTFYAAGLSSRTIAEFLPCVDEKISTPHTRARLAAERDRIDEQIAALARTRDRLDMLIEASADPHNGCIYVPDPELAVAAARS</sequence>
<proteinExistence type="predicted"/>
<dbReference type="SUPFAM" id="SSF46955">
    <property type="entry name" value="Putative DNA-binding domain"/>
    <property type="match status" value="1"/>
</dbReference>
<keyword evidence="4" id="KW-1185">Reference proteome</keyword>
<dbReference type="Proteomes" id="UP000253303">
    <property type="component" value="Unassembled WGS sequence"/>
</dbReference>
<protein>
    <submittedName>
        <fullName evidence="3">MerR family transcriptional regulator</fullName>
    </submittedName>
</protein>
<dbReference type="InterPro" id="IPR047057">
    <property type="entry name" value="MerR_fam"/>
</dbReference>
<dbReference type="EMBL" id="QMEY01000016">
    <property type="protein sequence ID" value="RBQ16611.1"/>
    <property type="molecule type" value="Genomic_DNA"/>
</dbReference>
<dbReference type="GO" id="GO:0003700">
    <property type="term" value="F:DNA-binding transcription factor activity"/>
    <property type="evidence" value="ECO:0007669"/>
    <property type="project" value="InterPro"/>
</dbReference>
<gene>
    <name evidence="3" type="ORF">DP939_30210</name>
</gene>
<dbReference type="AlphaFoldDB" id="A0A366LRQ9"/>
<dbReference type="InterPro" id="IPR009061">
    <property type="entry name" value="DNA-bd_dom_put_sf"/>
</dbReference>
<dbReference type="Pfam" id="PF13411">
    <property type="entry name" value="MerR_1"/>
    <property type="match status" value="1"/>
</dbReference>
<dbReference type="PANTHER" id="PTHR30204">
    <property type="entry name" value="REDOX-CYCLING DRUG-SENSING TRANSCRIPTIONAL ACTIVATOR SOXR"/>
    <property type="match status" value="1"/>
</dbReference>
<keyword evidence="1" id="KW-0238">DNA-binding</keyword>
<evidence type="ECO:0000313" key="4">
    <source>
        <dbReference type="Proteomes" id="UP000253303"/>
    </source>
</evidence>
<accession>A0A366LRQ9</accession>
<name>A0A366LRQ9_9ACTN</name>
<dbReference type="CDD" id="cd01282">
    <property type="entry name" value="HTH_MerR-like_sg3"/>
    <property type="match status" value="1"/>
</dbReference>
<feature type="domain" description="HTH merR-type" evidence="2">
    <location>
        <begin position="1"/>
        <end position="68"/>
    </location>
</feature>
<dbReference type="PROSITE" id="PS50937">
    <property type="entry name" value="HTH_MERR_2"/>
    <property type="match status" value="1"/>
</dbReference>
<reference evidence="3 4" key="1">
    <citation type="submission" date="2018-06" db="EMBL/GenBank/DDBJ databases">
        <title>Sphaerisporangium craniellae sp. nov., isolated from a marine sponge in the South China Sea.</title>
        <authorList>
            <person name="Li L."/>
        </authorList>
    </citation>
    <scope>NUCLEOTIDE SEQUENCE [LARGE SCALE GENOMIC DNA]</scope>
    <source>
        <strain evidence="3 4">LHW63015</strain>
    </source>
</reference>
<dbReference type="PRINTS" id="PR00040">
    <property type="entry name" value="HTHMERR"/>
</dbReference>
<dbReference type="InterPro" id="IPR000551">
    <property type="entry name" value="MerR-type_HTH_dom"/>
</dbReference>